<dbReference type="InterPro" id="IPR039843">
    <property type="entry name" value="KXD1-like"/>
</dbReference>
<dbReference type="GO" id="GO:0099078">
    <property type="term" value="C:BORC complex"/>
    <property type="evidence" value="ECO:0007669"/>
    <property type="project" value="TreeGrafter"/>
</dbReference>
<comment type="similarity">
    <text evidence="1">Belongs to the KXD1 family.</text>
</comment>
<dbReference type="OMA" id="NDYSEQC"/>
<dbReference type="Proteomes" id="UP000030746">
    <property type="component" value="Unassembled WGS sequence"/>
</dbReference>
<dbReference type="PANTHER" id="PTHR13511">
    <property type="entry name" value="KXDL MOTIF-CONTAINING PROTEIN 1"/>
    <property type="match status" value="1"/>
</dbReference>
<feature type="domain" description="KxDL" evidence="3">
    <location>
        <begin position="24"/>
        <end position="108"/>
    </location>
</feature>
<evidence type="ECO:0000256" key="2">
    <source>
        <dbReference type="SAM" id="MobiDB-lite"/>
    </source>
</evidence>
<evidence type="ECO:0000313" key="4">
    <source>
        <dbReference type="EMBL" id="ESO88123.1"/>
    </source>
</evidence>
<organism evidence="4 5">
    <name type="scientific">Lottia gigantea</name>
    <name type="common">Giant owl limpet</name>
    <dbReference type="NCBI Taxonomy" id="225164"/>
    <lineage>
        <taxon>Eukaryota</taxon>
        <taxon>Metazoa</taxon>
        <taxon>Spiralia</taxon>
        <taxon>Lophotrochozoa</taxon>
        <taxon>Mollusca</taxon>
        <taxon>Gastropoda</taxon>
        <taxon>Patellogastropoda</taxon>
        <taxon>Lottioidea</taxon>
        <taxon>Lottiidae</taxon>
        <taxon>Lottia</taxon>
    </lineage>
</organism>
<evidence type="ECO:0000256" key="1">
    <source>
        <dbReference type="ARBA" id="ARBA00005913"/>
    </source>
</evidence>
<feature type="compositionally biased region" description="Low complexity" evidence="2">
    <location>
        <begin position="130"/>
        <end position="147"/>
    </location>
</feature>
<accession>V3ZAV5</accession>
<sequence length="156" mass="17858">METEENIEESAPEQNSAAVFAECLLNQVNSNDVWSMKVLQREMLSRFEKTNEMLINFNMLSSSRYNVTAEDFRKHTLMLYDMKKDLDLVFKRIRVLKQRLSKTYPEAFAVCSDICSMSERLDDGEQETETATSSDQPSTSTTITSITPDKDGETQS</sequence>
<dbReference type="Pfam" id="PF10241">
    <property type="entry name" value="KxDL"/>
    <property type="match status" value="1"/>
</dbReference>
<dbReference type="CTD" id="20249614"/>
<name>V3ZAV5_LOTGI</name>
<protein>
    <recommendedName>
        <fullName evidence="3">KxDL domain-containing protein</fullName>
    </recommendedName>
</protein>
<dbReference type="KEGG" id="lgi:LOTGIDRAFT_234693"/>
<feature type="region of interest" description="Disordered" evidence="2">
    <location>
        <begin position="120"/>
        <end position="156"/>
    </location>
</feature>
<dbReference type="STRING" id="225164.V3ZAV5"/>
<dbReference type="GO" id="GO:0032418">
    <property type="term" value="P:lysosome localization"/>
    <property type="evidence" value="ECO:0007669"/>
    <property type="project" value="TreeGrafter"/>
</dbReference>
<gene>
    <name evidence="4" type="ORF">LOTGIDRAFT_234693</name>
</gene>
<dbReference type="RefSeq" id="XP_009061152.1">
    <property type="nucleotide sequence ID" value="XM_009062904.1"/>
</dbReference>
<dbReference type="InterPro" id="IPR019371">
    <property type="entry name" value="KxDL_dom"/>
</dbReference>
<dbReference type="EMBL" id="KB202752">
    <property type="protein sequence ID" value="ESO88123.1"/>
    <property type="molecule type" value="Genomic_DNA"/>
</dbReference>
<dbReference type="OrthoDB" id="10258877at2759"/>
<evidence type="ECO:0000313" key="5">
    <source>
        <dbReference type="Proteomes" id="UP000030746"/>
    </source>
</evidence>
<dbReference type="PANTHER" id="PTHR13511:SF0">
    <property type="entry name" value="KXDL MOTIF-CONTAINING PROTEIN 1"/>
    <property type="match status" value="1"/>
</dbReference>
<evidence type="ECO:0000259" key="3">
    <source>
        <dbReference type="Pfam" id="PF10241"/>
    </source>
</evidence>
<dbReference type="AlphaFoldDB" id="V3ZAV5"/>
<dbReference type="GeneID" id="20249614"/>
<keyword evidence="5" id="KW-1185">Reference proteome</keyword>
<proteinExistence type="inferred from homology"/>
<dbReference type="HOGENOM" id="CLU_094353_0_1_1"/>
<reference evidence="4 5" key="1">
    <citation type="journal article" date="2013" name="Nature">
        <title>Insights into bilaterian evolution from three spiralian genomes.</title>
        <authorList>
            <person name="Simakov O."/>
            <person name="Marletaz F."/>
            <person name="Cho S.J."/>
            <person name="Edsinger-Gonzales E."/>
            <person name="Havlak P."/>
            <person name="Hellsten U."/>
            <person name="Kuo D.H."/>
            <person name="Larsson T."/>
            <person name="Lv J."/>
            <person name="Arendt D."/>
            <person name="Savage R."/>
            <person name="Osoegawa K."/>
            <person name="de Jong P."/>
            <person name="Grimwood J."/>
            <person name="Chapman J.A."/>
            <person name="Shapiro H."/>
            <person name="Aerts A."/>
            <person name="Otillar R.P."/>
            <person name="Terry A.Y."/>
            <person name="Boore J.L."/>
            <person name="Grigoriev I.V."/>
            <person name="Lindberg D.R."/>
            <person name="Seaver E.C."/>
            <person name="Weisblat D.A."/>
            <person name="Putnam N.H."/>
            <person name="Rokhsar D.S."/>
        </authorList>
    </citation>
    <scope>NUCLEOTIDE SEQUENCE [LARGE SCALE GENOMIC DNA]</scope>
</reference>